<reference evidence="1" key="1">
    <citation type="submission" date="2023-11" db="EMBL/GenBank/DDBJ databases">
        <authorList>
            <person name="Poullet M."/>
        </authorList>
    </citation>
    <scope>NUCLEOTIDE SEQUENCE</scope>
    <source>
        <strain evidence="1">E1834</strain>
    </source>
</reference>
<protein>
    <submittedName>
        <fullName evidence="1">Uncharacterized protein</fullName>
    </submittedName>
</protein>
<dbReference type="Proteomes" id="UP001497535">
    <property type="component" value="Unassembled WGS sequence"/>
</dbReference>
<accession>A0ACB1B3F8</accession>
<name>A0ACB1B3F8_MELEN</name>
<proteinExistence type="predicted"/>
<dbReference type="EMBL" id="CAVMJV010000153">
    <property type="protein sequence ID" value="CAK5115129.1"/>
    <property type="molecule type" value="Genomic_DNA"/>
</dbReference>
<organism evidence="1 2">
    <name type="scientific">Meloidogyne enterolobii</name>
    <name type="common">Root-knot nematode worm</name>
    <name type="synonym">Meloidogyne mayaguensis</name>
    <dbReference type="NCBI Taxonomy" id="390850"/>
    <lineage>
        <taxon>Eukaryota</taxon>
        <taxon>Metazoa</taxon>
        <taxon>Ecdysozoa</taxon>
        <taxon>Nematoda</taxon>
        <taxon>Chromadorea</taxon>
        <taxon>Rhabditida</taxon>
        <taxon>Tylenchina</taxon>
        <taxon>Tylenchomorpha</taxon>
        <taxon>Tylenchoidea</taxon>
        <taxon>Meloidogynidae</taxon>
        <taxon>Meloidogyninae</taxon>
        <taxon>Meloidogyne</taxon>
    </lineage>
</organism>
<sequence>MLPNICWHFSIFYCFIMLLAIFDDNSSANASFFKSKRSHVGYQKLEKVDDEAENGELENEGKQPKIDYEEKFKEMEVEAKLVGNFEKYKKIALGFIETITDFENIDKYIAKFDDLKTLDKEILKFFKNAPSFKKFIDHFSKRYQAINTSKNTSKTLKKNFEKLGNNLKGLDEENFSNFLDKIEMCMEESYKSIYKIFEKNEALKKNSKEICGHMLPYTKNHINLEISLGEELSKALQGAKGDNKQEISDKLNSIKEKEDEDLKQFFDKFEKKKDSFINRQLKKFEKKNKNYQKLGKKGN</sequence>
<evidence type="ECO:0000313" key="2">
    <source>
        <dbReference type="Proteomes" id="UP001497535"/>
    </source>
</evidence>
<comment type="caution">
    <text evidence="1">The sequence shown here is derived from an EMBL/GenBank/DDBJ whole genome shotgun (WGS) entry which is preliminary data.</text>
</comment>
<gene>
    <name evidence="1" type="ORF">MENTE1834_LOCUS45521</name>
</gene>
<evidence type="ECO:0000313" key="1">
    <source>
        <dbReference type="EMBL" id="CAK5115129.1"/>
    </source>
</evidence>
<keyword evidence="2" id="KW-1185">Reference proteome</keyword>